<dbReference type="AlphaFoldDB" id="W0SH01"/>
<accession>W0SH01</accession>
<keyword evidence="3" id="KW-1133">Transmembrane helix</keyword>
<name>W0SH01_9PROT</name>
<evidence type="ECO:0000313" key="5">
    <source>
        <dbReference type="Proteomes" id="UP000031637"/>
    </source>
</evidence>
<feature type="compositionally biased region" description="Polar residues" evidence="2">
    <location>
        <begin position="150"/>
        <end position="161"/>
    </location>
</feature>
<keyword evidence="5" id="KW-1185">Reference proteome</keyword>
<organism evidence="4 5">
    <name type="scientific">Sulfuritalea hydrogenivorans sk43H</name>
    <dbReference type="NCBI Taxonomy" id="1223802"/>
    <lineage>
        <taxon>Bacteria</taxon>
        <taxon>Pseudomonadati</taxon>
        <taxon>Pseudomonadota</taxon>
        <taxon>Betaproteobacteria</taxon>
        <taxon>Nitrosomonadales</taxon>
        <taxon>Sterolibacteriaceae</taxon>
        <taxon>Sulfuritalea</taxon>
    </lineage>
</organism>
<protein>
    <submittedName>
        <fullName evidence="4">Uncharacterized protein</fullName>
    </submittedName>
</protein>
<keyword evidence="1" id="KW-0175">Coiled coil</keyword>
<dbReference type="RefSeq" id="WP_041097802.1">
    <property type="nucleotide sequence ID" value="NZ_AP012547.1"/>
</dbReference>
<evidence type="ECO:0000256" key="3">
    <source>
        <dbReference type="SAM" id="Phobius"/>
    </source>
</evidence>
<feature type="compositionally biased region" description="Basic and acidic residues" evidence="2">
    <location>
        <begin position="130"/>
        <end position="140"/>
    </location>
</feature>
<dbReference type="Proteomes" id="UP000031637">
    <property type="component" value="Chromosome"/>
</dbReference>
<keyword evidence="3" id="KW-0472">Membrane</keyword>
<sequence length="226" mass="23390">MNKPDHSVSHGGDVSELANEVLGEHAPAGPISVQRKTLALWLAAAAAGGSLLGVVAMMITGNSHSQAEISLLQNTIAKQREESKMVEKQHNEVRAAYARMIAEQRCEVIDGLDDCLAAGLRRPERFAASDRQLLEARRPPEPPPPDPAKTESSAPATNTAQAEPAAKGSAQPAPSATPSAAASRKLSLGEFAEELNKIPGVAVEGTTSGKAEAPADGKKAAAKPAS</sequence>
<dbReference type="KEGG" id="shd:SUTH_01173"/>
<evidence type="ECO:0000256" key="1">
    <source>
        <dbReference type="SAM" id="Coils"/>
    </source>
</evidence>
<keyword evidence="3" id="KW-0812">Transmembrane</keyword>
<evidence type="ECO:0000313" key="4">
    <source>
        <dbReference type="EMBL" id="BAO28973.1"/>
    </source>
</evidence>
<reference evidence="4 5" key="1">
    <citation type="journal article" date="2014" name="Syst. Appl. Microbiol.">
        <title>Complete genomes of freshwater sulfur oxidizers Sulfuricella denitrificans skB26 and Sulfuritalea hydrogenivorans sk43H: genetic insights into the sulfur oxidation pathway of betaproteobacteria.</title>
        <authorList>
            <person name="Watanabe T."/>
            <person name="Kojima H."/>
            <person name="Fukui M."/>
        </authorList>
    </citation>
    <scope>NUCLEOTIDE SEQUENCE [LARGE SCALE GENOMIC DNA]</scope>
    <source>
        <strain evidence="4">DSM22779</strain>
    </source>
</reference>
<feature type="region of interest" description="Disordered" evidence="2">
    <location>
        <begin position="197"/>
        <end position="226"/>
    </location>
</feature>
<feature type="region of interest" description="Disordered" evidence="2">
    <location>
        <begin position="130"/>
        <end position="185"/>
    </location>
</feature>
<feature type="compositionally biased region" description="Low complexity" evidence="2">
    <location>
        <begin position="169"/>
        <end position="183"/>
    </location>
</feature>
<dbReference type="HOGENOM" id="CLU_1224225_0_0_4"/>
<evidence type="ECO:0000256" key="2">
    <source>
        <dbReference type="SAM" id="MobiDB-lite"/>
    </source>
</evidence>
<dbReference type="EMBL" id="AP012547">
    <property type="protein sequence ID" value="BAO28973.1"/>
    <property type="molecule type" value="Genomic_DNA"/>
</dbReference>
<proteinExistence type="predicted"/>
<feature type="transmembrane region" description="Helical" evidence="3">
    <location>
        <begin position="38"/>
        <end position="59"/>
    </location>
</feature>
<gene>
    <name evidence="4" type="ORF">SUTH_01173</name>
</gene>
<feature type="coiled-coil region" evidence="1">
    <location>
        <begin position="62"/>
        <end position="89"/>
    </location>
</feature>